<dbReference type="InterPro" id="IPR036291">
    <property type="entry name" value="NAD(P)-bd_dom_sf"/>
</dbReference>
<dbReference type="Pfam" id="PF01370">
    <property type="entry name" value="Epimerase"/>
    <property type="match status" value="1"/>
</dbReference>
<evidence type="ECO:0000256" key="5">
    <source>
        <dbReference type="ARBA" id="ARBA00033067"/>
    </source>
</evidence>
<dbReference type="GO" id="GO:0005996">
    <property type="term" value="P:monosaccharide metabolic process"/>
    <property type="evidence" value="ECO:0007669"/>
    <property type="project" value="TreeGrafter"/>
</dbReference>
<name>A0A0K1EFC7_CHOCO</name>
<dbReference type="Proteomes" id="UP000067626">
    <property type="component" value="Chromosome"/>
</dbReference>
<evidence type="ECO:0000259" key="6">
    <source>
        <dbReference type="Pfam" id="PF01370"/>
    </source>
</evidence>
<dbReference type="KEGG" id="ccro:CMC5_034360"/>
<evidence type="ECO:0000313" key="8">
    <source>
        <dbReference type="Proteomes" id="UP000067626"/>
    </source>
</evidence>
<dbReference type="PANTHER" id="PTHR43725">
    <property type="entry name" value="UDP-GLUCOSE 4-EPIMERASE"/>
    <property type="match status" value="1"/>
</dbReference>
<accession>A0A0K1EFC7</accession>
<dbReference type="STRING" id="52.CMC5_034360"/>
<dbReference type="RefSeq" id="WP_050431406.1">
    <property type="nucleotide sequence ID" value="NZ_CP012159.1"/>
</dbReference>
<dbReference type="Gene3D" id="3.40.50.720">
    <property type="entry name" value="NAD(P)-binding Rossmann-like Domain"/>
    <property type="match status" value="1"/>
</dbReference>
<gene>
    <name evidence="7" type="ORF">CMC5_034360</name>
</gene>
<proteinExistence type="inferred from homology"/>
<evidence type="ECO:0000256" key="4">
    <source>
        <dbReference type="ARBA" id="ARBA00031367"/>
    </source>
</evidence>
<dbReference type="GO" id="GO:0005829">
    <property type="term" value="C:cytosol"/>
    <property type="evidence" value="ECO:0007669"/>
    <property type="project" value="TreeGrafter"/>
</dbReference>
<dbReference type="InterPro" id="IPR001509">
    <property type="entry name" value="Epimerase_deHydtase"/>
</dbReference>
<dbReference type="GO" id="GO:0003978">
    <property type="term" value="F:UDP-glucose 4-epimerase activity"/>
    <property type="evidence" value="ECO:0007669"/>
    <property type="project" value="TreeGrafter"/>
</dbReference>
<dbReference type="PATRIC" id="fig|52.7.peg.3784"/>
<evidence type="ECO:0000256" key="3">
    <source>
        <dbReference type="ARBA" id="ARBA00018569"/>
    </source>
</evidence>
<reference evidence="7 8" key="1">
    <citation type="submission" date="2015-07" db="EMBL/GenBank/DDBJ databases">
        <title>Genome analysis of myxobacterium Chondromyces crocatus Cm c5 reveals a high potential for natural compound synthesis and the genetic basis for the loss of fruiting body formation.</title>
        <authorList>
            <person name="Zaburannyi N."/>
            <person name="Bunk B."/>
            <person name="Maier J."/>
            <person name="Overmann J."/>
            <person name="Mueller R."/>
        </authorList>
    </citation>
    <scope>NUCLEOTIDE SEQUENCE [LARGE SCALE GENOMIC DNA]</scope>
    <source>
        <strain evidence="7 8">Cm c5</strain>
    </source>
</reference>
<dbReference type="SUPFAM" id="SSF51735">
    <property type="entry name" value="NAD(P)-binding Rossmann-fold domains"/>
    <property type="match status" value="1"/>
</dbReference>
<feature type="domain" description="NAD-dependent epimerase/dehydratase" evidence="6">
    <location>
        <begin position="3"/>
        <end position="230"/>
    </location>
</feature>
<evidence type="ECO:0000313" key="7">
    <source>
        <dbReference type="EMBL" id="AKT39288.1"/>
    </source>
</evidence>
<protein>
    <recommendedName>
        <fullName evidence="3">UDP-glucose 4-epimerase</fullName>
    </recommendedName>
    <alternativeName>
        <fullName evidence="5">Galactowaldenase</fullName>
    </alternativeName>
    <alternativeName>
        <fullName evidence="4">UDP-galactose 4-epimerase</fullName>
    </alternativeName>
</protein>
<comment type="pathway">
    <text evidence="1">Carbohydrate metabolism; galactose metabolism.</text>
</comment>
<evidence type="ECO:0000256" key="2">
    <source>
        <dbReference type="ARBA" id="ARBA00007637"/>
    </source>
</evidence>
<comment type="similarity">
    <text evidence="2">Belongs to the NAD(P)-dependent epimerase/dehydratase family.</text>
</comment>
<dbReference type="OrthoDB" id="9801773at2"/>
<sequence>MRVLVLGGTRFIGYFLVQRLLAAGHDVTLFNRGLTPDPFGARVTRLHGDRHREGLAARLGGRDFDAVVDFLAFDEPDARGAIQALRDHVGHYIMVSTGQVYLVREACPLPATEADYEGPLRPPPTDDDDKLSYDYGIHKRACEDTFAAAWTAERFPVTRLRIPMVEGPRDPQRRVDQYLARLLDGGPLLLPTTDIASNAVRHVYVIDVVDALLALLERPETTRGEAYNVCQQEALTLPEYLTLLAQAAGAPPPRLVPVPRRTLTGAGLDPQQLSPFSSSWMSIIDPTRAITTLGFRPRPLERTLEILATTYLANQPAEPLPGLDRRADELALATHHAGAAS</sequence>
<dbReference type="AlphaFoldDB" id="A0A0K1EFC7"/>
<keyword evidence="8" id="KW-1185">Reference proteome</keyword>
<dbReference type="PANTHER" id="PTHR43725:SF32">
    <property type="entry name" value="NAD-DEPENDENT EPIMERASE_DEHYDRATASE DOMAIN-CONTAINING PROTEIN"/>
    <property type="match status" value="1"/>
</dbReference>
<organism evidence="7 8">
    <name type="scientific">Chondromyces crocatus</name>
    <dbReference type="NCBI Taxonomy" id="52"/>
    <lineage>
        <taxon>Bacteria</taxon>
        <taxon>Pseudomonadati</taxon>
        <taxon>Myxococcota</taxon>
        <taxon>Polyangia</taxon>
        <taxon>Polyangiales</taxon>
        <taxon>Polyangiaceae</taxon>
        <taxon>Chondromyces</taxon>
    </lineage>
</organism>
<dbReference type="EMBL" id="CP012159">
    <property type="protein sequence ID" value="AKT39288.1"/>
    <property type="molecule type" value="Genomic_DNA"/>
</dbReference>
<evidence type="ECO:0000256" key="1">
    <source>
        <dbReference type="ARBA" id="ARBA00004947"/>
    </source>
</evidence>